<reference evidence="1 2" key="1">
    <citation type="submission" date="2013-09" db="EMBL/GenBank/DDBJ databases">
        <authorList>
            <person name="Zeng Z."/>
            <person name="Chen C."/>
        </authorList>
    </citation>
    <scope>NUCLEOTIDE SEQUENCE [LARGE SCALE GENOMIC DNA]</scope>
    <source>
        <strain evidence="1 2">WB 3.3-2</strain>
    </source>
</reference>
<keyword evidence="2" id="KW-1185">Reference proteome</keyword>
<name>A0A0A2M8J6_9FLAO</name>
<dbReference type="Proteomes" id="UP000030152">
    <property type="component" value="Unassembled WGS sequence"/>
</dbReference>
<comment type="caution">
    <text evidence="1">The sequence shown here is derived from an EMBL/GenBank/DDBJ whole genome shotgun (WGS) entry which is preliminary data.</text>
</comment>
<evidence type="ECO:0000313" key="2">
    <source>
        <dbReference type="Proteomes" id="UP000030152"/>
    </source>
</evidence>
<accession>A0A0A2M8J6</accession>
<organism evidence="1 2">
    <name type="scientific">Flavobacterium rivuli WB 3.3-2 = DSM 21788</name>
    <dbReference type="NCBI Taxonomy" id="1121895"/>
    <lineage>
        <taxon>Bacteria</taxon>
        <taxon>Pseudomonadati</taxon>
        <taxon>Bacteroidota</taxon>
        <taxon>Flavobacteriia</taxon>
        <taxon>Flavobacteriales</taxon>
        <taxon>Flavobacteriaceae</taxon>
        <taxon>Flavobacterium</taxon>
    </lineage>
</organism>
<dbReference type="STRING" id="1121895.GCA_000378485_00479"/>
<dbReference type="Pfam" id="PF07606">
    <property type="entry name" value="DUF1569"/>
    <property type="match status" value="1"/>
</dbReference>
<dbReference type="EMBL" id="JRLX01000001">
    <property type="protein sequence ID" value="KGO88584.1"/>
    <property type="molecule type" value="Genomic_DNA"/>
</dbReference>
<dbReference type="RefSeq" id="WP_020211603.1">
    <property type="nucleotide sequence ID" value="NZ_JRLX01000001.1"/>
</dbReference>
<evidence type="ECO:0000313" key="1">
    <source>
        <dbReference type="EMBL" id="KGO88584.1"/>
    </source>
</evidence>
<dbReference type="AlphaFoldDB" id="A0A0A2M8J6"/>
<gene>
    <name evidence="1" type="ORF">Q765_01370</name>
</gene>
<dbReference type="InterPro" id="IPR011463">
    <property type="entry name" value="DUF1569"/>
</dbReference>
<sequence length="149" mass="17526">MESLFDPKGNQNILDRIDNLSPITLSQWGKMTVSQMLLHLQKPIDLAYGTLHIAPHWKSYFFAKSYRKKLNDPKLFHRDQSTIKEFIVKNEPKFEEAKLALKDLVAVFARDGHKAIKNTRHPLMGEMTPEEWDILQWKHLDYHLKQFGV</sequence>
<dbReference type="OrthoDB" id="2599194at2"/>
<evidence type="ECO:0008006" key="3">
    <source>
        <dbReference type="Google" id="ProtNLM"/>
    </source>
</evidence>
<protein>
    <recommendedName>
        <fullName evidence="3">DUF1569 domain-containing protein</fullName>
    </recommendedName>
</protein>
<proteinExistence type="predicted"/>
<dbReference type="eggNOG" id="ENOG502ZRUR">
    <property type="taxonomic scope" value="Bacteria"/>
</dbReference>